<dbReference type="Pfam" id="PF12796">
    <property type="entry name" value="Ank_2"/>
    <property type="match status" value="3"/>
</dbReference>
<feature type="region of interest" description="Disordered" evidence="3">
    <location>
        <begin position="1298"/>
        <end position="1318"/>
    </location>
</feature>
<evidence type="ECO:0000313" key="5">
    <source>
        <dbReference type="EMBL" id="KAK4197426.1"/>
    </source>
</evidence>
<dbReference type="PANTHER" id="PTHR10039">
    <property type="entry name" value="AMELOGENIN"/>
    <property type="match status" value="1"/>
</dbReference>
<dbReference type="InterPro" id="IPR027417">
    <property type="entry name" value="P-loop_NTPase"/>
</dbReference>
<dbReference type="Gene3D" id="1.25.40.20">
    <property type="entry name" value="Ankyrin repeat-containing domain"/>
    <property type="match status" value="3"/>
</dbReference>
<protein>
    <recommendedName>
        <fullName evidence="4">Nephrocystin 3-like N-terminal domain-containing protein</fullName>
    </recommendedName>
</protein>
<reference evidence="5" key="1">
    <citation type="journal article" date="2023" name="Mol. Phylogenet. Evol.">
        <title>Genome-scale phylogeny and comparative genomics of the fungal order Sordariales.</title>
        <authorList>
            <person name="Hensen N."/>
            <person name="Bonometti L."/>
            <person name="Westerberg I."/>
            <person name="Brannstrom I.O."/>
            <person name="Guillou S."/>
            <person name="Cros-Aarteil S."/>
            <person name="Calhoun S."/>
            <person name="Haridas S."/>
            <person name="Kuo A."/>
            <person name="Mondo S."/>
            <person name="Pangilinan J."/>
            <person name="Riley R."/>
            <person name="LaButti K."/>
            <person name="Andreopoulos B."/>
            <person name="Lipzen A."/>
            <person name="Chen C."/>
            <person name="Yan M."/>
            <person name="Daum C."/>
            <person name="Ng V."/>
            <person name="Clum A."/>
            <person name="Steindorff A."/>
            <person name="Ohm R.A."/>
            <person name="Martin F."/>
            <person name="Silar P."/>
            <person name="Natvig D.O."/>
            <person name="Lalanne C."/>
            <person name="Gautier V."/>
            <person name="Ament-Velasquez S.L."/>
            <person name="Kruys A."/>
            <person name="Hutchinson M.I."/>
            <person name="Powell A.J."/>
            <person name="Barry K."/>
            <person name="Miller A.N."/>
            <person name="Grigoriev I.V."/>
            <person name="Debuchy R."/>
            <person name="Gladieux P."/>
            <person name="Hiltunen Thoren M."/>
            <person name="Johannesson H."/>
        </authorList>
    </citation>
    <scope>NUCLEOTIDE SEQUENCE</scope>
    <source>
        <strain evidence="5">CBS 315.58</strain>
    </source>
</reference>
<comment type="caution">
    <text evidence="5">The sequence shown here is derived from an EMBL/GenBank/DDBJ whole genome shotgun (WGS) entry which is preliminary data.</text>
</comment>
<dbReference type="PROSITE" id="PS50297">
    <property type="entry name" value="ANK_REP_REGION"/>
    <property type="match status" value="4"/>
</dbReference>
<dbReference type="Gene3D" id="3.40.50.1820">
    <property type="entry name" value="alpha/beta hydrolase"/>
    <property type="match status" value="1"/>
</dbReference>
<evidence type="ECO:0000256" key="1">
    <source>
        <dbReference type="ARBA" id="ARBA00022737"/>
    </source>
</evidence>
<feature type="repeat" description="ANK" evidence="2">
    <location>
        <begin position="1061"/>
        <end position="1088"/>
    </location>
</feature>
<feature type="repeat" description="ANK" evidence="2">
    <location>
        <begin position="1230"/>
        <end position="1257"/>
    </location>
</feature>
<dbReference type="EMBL" id="MU863963">
    <property type="protein sequence ID" value="KAK4197426.1"/>
    <property type="molecule type" value="Genomic_DNA"/>
</dbReference>
<dbReference type="SUPFAM" id="SSF53474">
    <property type="entry name" value="alpha/beta-Hydrolases"/>
    <property type="match status" value="1"/>
</dbReference>
<accession>A0AAN6XBU9</accession>
<dbReference type="Pfam" id="PF00023">
    <property type="entry name" value="Ank"/>
    <property type="match status" value="1"/>
</dbReference>
<keyword evidence="1" id="KW-0677">Repeat</keyword>
<evidence type="ECO:0000313" key="6">
    <source>
        <dbReference type="Proteomes" id="UP001303160"/>
    </source>
</evidence>
<dbReference type="PANTHER" id="PTHR10039:SF5">
    <property type="entry name" value="NACHT DOMAIN-CONTAINING PROTEIN"/>
    <property type="match status" value="1"/>
</dbReference>
<dbReference type="InterPro" id="IPR036770">
    <property type="entry name" value="Ankyrin_rpt-contain_sf"/>
</dbReference>
<evidence type="ECO:0000256" key="2">
    <source>
        <dbReference type="PROSITE-ProRule" id="PRU00023"/>
    </source>
</evidence>
<dbReference type="InterPro" id="IPR002110">
    <property type="entry name" value="Ankyrin_rpt"/>
</dbReference>
<dbReference type="Pfam" id="PF24883">
    <property type="entry name" value="NPHP3_N"/>
    <property type="match status" value="1"/>
</dbReference>
<sequence>MPATVARDKIPAIGLTVIWEPEVEATLDVVFVHGFTGHPVRTWSHGKGSEPLDDTSEPPSKARKFNSFSRPHARERPPPDPSSVYWPQDLLPQSLPGARVLTFGYDTNIRHRLGPVLNESTVYDMAKDFLLALEGVRRIDACRPLLFVAHSLGGIMVKEALRQAYNNRNNHLQLKRVFDSTIGIFFFGTPHGGSDPRGLLLKVAEKLIKGIGFQANQHVVDNLLPDSECRQLRNEFNPILQSQDWIIYSFQEGVGMSRLGRKVVENDSSCLNFPKTEITVSIGKDHREMCRFTGAHDVEYHKVTAALDIIAARVSALGPTPASHESQPIAHADSLGEHSIDTLLNSLRFDQIDSRQESIKMAHKNTCNWIVKKREYKDWLDKSKSETHHGFLWMKGNPGSGKSTLMKSTLRSFQRSKNNKETAVIYFFFNARGADLEKSTEGMYRSLLLQLLEKLPHIRKTVFESAGIESWNAREDRTWSVAILEELFERSILSLGQQEVACFIDALDECKDEEVEQMVTLLEGIGEQAVSKGLQFRVFFSSRHYPEISLNTCLNLDLDQQEGHTQDIETYIQSQLKVGNQQTKDQLRERASGVFMWVVLVVEILNKEKRNGTPPALITQKLKKIPQGLYELFRSILTRDQIDSDRLLLCIRWLLFSREPLGPEQFYYALLSGIEDDLDSDDDSPSSNDDICMGDAETATPENIQSYIRNASKGLAEITEAKKTPVVQFIHESVRDFLLKDEKKGLREVWPELDGNFEAQSHEKLKLHCFKYLKREDILATLGIGSKSQLPIASSKEASALREKAATDFPFLGYATTNILWHAECAQNQKLGSVSQAEFLEQEFDLPAWLWLRNLLEKHEVRRYHPTYTAALLYVLAELNLPGLTKISLRASSPLAIVTAGSERYGPPILAAIVLKSQDVYNTFVGFLAASQDISPSTVDNWRSETGVTSTFSTSFEFLKEKRHILSYVAEYGDVALFQLLFALPELGKNVNEKDKKKWSPLAYAANEGHTAIVKFLCGNGAANDLAALTLACKKGHHGIVRMLFETGTYNEARNQLGESLVRAASDGHLAIVKLLLDHGVDVDAKDSKGDTPLMKAVRGAHLDIVKLLLEKGADMKAVDNRGTAVVGMIRMYVGSIKLQQLIELVGVDNIKDWKDDAGRCFLSYAAEEGNIDVIKLLLGTHNVDANSKDSKGQTPLHHLVRSISKERSVECFRLLFDTGDLELDHSDEDGQTPLHLAAKSYGDAALELIKFLLNSGRVEVDRKDNKGRTPLSFAAQCGHVDIVKLLLATDTIQVDTRDQGGRTSMSHSATGDPSARHVLETRKADPNSTDFDGRTPVNSAAGSWPVDVVKPLVATDGVDVNVRDNQGWTPLMYAFRHYYLWWFRGEVFLRTVSMFLNTGRVDIELVNNDGGTVLDVATKSLELFRTAKRKDYNSESCEKAIELLKEYKLKQQTSEISI</sequence>
<feature type="repeat" description="ANK" evidence="2">
    <location>
        <begin position="1089"/>
        <end position="1121"/>
    </location>
</feature>
<feature type="region of interest" description="Disordered" evidence="3">
    <location>
        <begin position="42"/>
        <end position="85"/>
    </location>
</feature>
<dbReference type="SMART" id="SM00248">
    <property type="entry name" value="ANK"/>
    <property type="match status" value="10"/>
</dbReference>
<evidence type="ECO:0000259" key="4">
    <source>
        <dbReference type="Pfam" id="PF24883"/>
    </source>
</evidence>
<keyword evidence="2" id="KW-0040">ANK repeat</keyword>
<feature type="compositionally biased region" description="Polar residues" evidence="3">
    <location>
        <begin position="1302"/>
        <end position="1312"/>
    </location>
</feature>
<feature type="repeat" description="ANK" evidence="2">
    <location>
        <begin position="1267"/>
        <end position="1288"/>
    </location>
</feature>
<feature type="domain" description="Nephrocystin 3-like N-terminal" evidence="4">
    <location>
        <begin position="365"/>
        <end position="543"/>
    </location>
</feature>
<gene>
    <name evidence="5" type="ORF">QBC40DRAFT_207094</name>
</gene>
<reference evidence="5" key="2">
    <citation type="submission" date="2023-05" db="EMBL/GenBank/DDBJ databases">
        <authorList>
            <consortium name="Lawrence Berkeley National Laboratory"/>
            <person name="Steindorff A."/>
            <person name="Hensen N."/>
            <person name="Bonometti L."/>
            <person name="Westerberg I."/>
            <person name="Brannstrom I.O."/>
            <person name="Guillou S."/>
            <person name="Cros-Aarteil S."/>
            <person name="Calhoun S."/>
            <person name="Haridas S."/>
            <person name="Kuo A."/>
            <person name="Mondo S."/>
            <person name="Pangilinan J."/>
            <person name="Riley R."/>
            <person name="Labutti K."/>
            <person name="Andreopoulos B."/>
            <person name="Lipzen A."/>
            <person name="Chen C."/>
            <person name="Yanf M."/>
            <person name="Daum C."/>
            <person name="Ng V."/>
            <person name="Clum A."/>
            <person name="Ohm R."/>
            <person name="Martin F."/>
            <person name="Silar P."/>
            <person name="Natvig D."/>
            <person name="Lalanne C."/>
            <person name="Gautier V."/>
            <person name="Ament-Velasquez S.L."/>
            <person name="Kruys A."/>
            <person name="Hutchinson M.I."/>
            <person name="Powell A.J."/>
            <person name="Barry K."/>
            <person name="Miller A.N."/>
            <person name="Grigoriev I.V."/>
            <person name="Debuchy R."/>
            <person name="Gladieux P."/>
            <person name="Thoren M.H."/>
            <person name="Johannesson H."/>
        </authorList>
    </citation>
    <scope>NUCLEOTIDE SEQUENCE</scope>
    <source>
        <strain evidence="5">CBS 315.58</strain>
    </source>
</reference>
<dbReference type="SUPFAM" id="SSF48403">
    <property type="entry name" value="Ankyrin repeat"/>
    <property type="match status" value="1"/>
</dbReference>
<organism evidence="5 6">
    <name type="scientific">Triangularia verruculosa</name>
    <dbReference type="NCBI Taxonomy" id="2587418"/>
    <lineage>
        <taxon>Eukaryota</taxon>
        <taxon>Fungi</taxon>
        <taxon>Dikarya</taxon>
        <taxon>Ascomycota</taxon>
        <taxon>Pezizomycotina</taxon>
        <taxon>Sordariomycetes</taxon>
        <taxon>Sordariomycetidae</taxon>
        <taxon>Sordariales</taxon>
        <taxon>Podosporaceae</taxon>
        <taxon>Triangularia</taxon>
    </lineage>
</organism>
<dbReference type="InterPro" id="IPR029058">
    <property type="entry name" value="AB_hydrolase_fold"/>
</dbReference>
<name>A0AAN6XBU9_9PEZI</name>
<dbReference type="Proteomes" id="UP001303160">
    <property type="component" value="Unassembled WGS sequence"/>
</dbReference>
<dbReference type="SUPFAM" id="SSF52540">
    <property type="entry name" value="P-loop containing nucleoside triphosphate hydrolases"/>
    <property type="match status" value="1"/>
</dbReference>
<proteinExistence type="predicted"/>
<dbReference type="Gene3D" id="3.40.50.300">
    <property type="entry name" value="P-loop containing nucleotide triphosphate hydrolases"/>
    <property type="match status" value="1"/>
</dbReference>
<evidence type="ECO:0000256" key="3">
    <source>
        <dbReference type="SAM" id="MobiDB-lite"/>
    </source>
</evidence>
<keyword evidence="6" id="KW-1185">Reference proteome</keyword>
<dbReference type="InterPro" id="IPR056884">
    <property type="entry name" value="NPHP3-like_N"/>
</dbReference>
<dbReference type="PROSITE" id="PS50088">
    <property type="entry name" value="ANK_REPEAT"/>
    <property type="match status" value="4"/>
</dbReference>